<evidence type="ECO:0000256" key="1">
    <source>
        <dbReference type="NCBIfam" id="TIGR03162"/>
    </source>
</evidence>
<organism evidence="4 5">
    <name type="scientific">Lutispora thermophila DSM 19022</name>
    <dbReference type="NCBI Taxonomy" id="1122184"/>
    <lineage>
        <taxon>Bacteria</taxon>
        <taxon>Bacillati</taxon>
        <taxon>Bacillota</taxon>
        <taxon>Clostridia</taxon>
        <taxon>Lutisporales</taxon>
        <taxon>Lutisporaceae</taxon>
        <taxon>Lutispora</taxon>
    </lineage>
</organism>
<dbReference type="Gene3D" id="3.40.50.1240">
    <property type="entry name" value="Phosphoglycerate mutase-like"/>
    <property type="match status" value="1"/>
</dbReference>
<dbReference type="SMART" id="SM00855">
    <property type="entry name" value="PGAM"/>
    <property type="match status" value="1"/>
</dbReference>
<dbReference type="InterPro" id="IPR029033">
    <property type="entry name" value="His_PPase_superfam"/>
</dbReference>
<dbReference type="InterPro" id="IPR013078">
    <property type="entry name" value="His_Pase_superF_clade-1"/>
</dbReference>
<dbReference type="Proteomes" id="UP000184442">
    <property type="component" value="Unassembled WGS sequence"/>
</dbReference>
<feature type="binding site" evidence="3">
    <location>
        <begin position="8"/>
        <end position="15"/>
    </location>
    <ligand>
        <name>substrate</name>
    </ligand>
</feature>
<evidence type="ECO:0000313" key="5">
    <source>
        <dbReference type="Proteomes" id="UP000184442"/>
    </source>
</evidence>
<name>A0A1M6CFE7_9FIRM</name>
<dbReference type="Pfam" id="PF00300">
    <property type="entry name" value="His_Phos_1"/>
    <property type="match status" value="1"/>
</dbReference>
<dbReference type="GO" id="GO:0043755">
    <property type="term" value="F:alpha-ribazole phosphatase activity"/>
    <property type="evidence" value="ECO:0007669"/>
    <property type="project" value="UniProtKB-UniRule"/>
</dbReference>
<dbReference type="OrthoDB" id="7925971at2"/>
<dbReference type="AlphaFoldDB" id="A0A1M6CFE7"/>
<dbReference type="PANTHER" id="PTHR48100:SF59">
    <property type="entry name" value="ADENOSYLCOBALAMIN_ALPHA-RIBAZOLE PHOSPHATASE"/>
    <property type="match status" value="1"/>
</dbReference>
<dbReference type="InterPro" id="IPR050275">
    <property type="entry name" value="PGM_Phosphatase"/>
</dbReference>
<dbReference type="EC" id="3.1.3.73" evidence="1"/>
<feature type="active site" description="Proton donor/acceptor" evidence="2">
    <location>
        <position position="82"/>
    </location>
</feature>
<protein>
    <recommendedName>
        <fullName evidence="1">Alpha-ribazole phosphatase</fullName>
        <ecNumber evidence="1">3.1.3.73</ecNumber>
    </recommendedName>
</protein>
<dbReference type="CDD" id="cd07067">
    <property type="entry name" value="HP_PGM_like"/>
    <property type="match status" value="1"/>
</dbReference>
<dbReference type="InterPro" id="IPR001345">
    <property type="entry name" value="PG/BPGM_mutase_AS"/>
</dbReference>
<dbReference type="NCBIfam" id="TIGR03162">
    <property type="entry name" value="ribazole_cobC"/>
    <property type="match status" value="1"/>
</dbReference>
<dbReference type="RefSeq" id="WP_073024684.1">
    <property type="nucleotide sequence ID" value="NZ_FQZS01000005.1"/>
</dbReference>
<dbReference type="EMBL" id="FQZS01000005">
    <property type="protein sequence ID" value="SHI59722.1"/>
    <property type="molecule type" value="Genomic_DNA"/>
</dbReference>
<keyword evidence="5" id="KW-1185">Reference proteome</keyword>
<dbReference type="PIRSF" id="PIRSF000709">
    <property type="entry name" value="6PFK_2-Ptase"/>
    <property type="match status" value="1"/>
</dbReference>
<proteinExistence type="predicted"/>
<dbReference type="STRING" id="1122184.SAMN02745176_00751"/>
<gene>
    <name evidence="4" type="ORF">SAMN02745176_00751</name>
</gene>
<dbReference type="GO" id="GO:0009236">
    <property type="term" value="P:cobalamin biosynthetic process"/>
    <property type="evidence" value="ECO:0007669"/>
    <property type="project" value="UniProtKB-UniRule"/>
</dbReference>
<dbReference type="PANTHER" id="PTHR48100">
    <property type="entry name" value="BROAD-SPECIFICITY PHOSPHATASE YOR283W-RELATED"/>
    <property type="match status" value="1"/>
</dbReference>
<evidence type="ECO:0000256" key="3">
    <source>
        <dbReference type="PIRSR" id="PIRSR613078-2"/>
    </source>
</evidence>
<dbReference type="InterPro" id="IPR017578">
    <property type="entry name" value="Ribazole_CobC"/>
</dbReference>
<accession>A0A1M6CFE7</accession>
<reference evidence="4 5" key="1">
    <citation type="submission" date="2016-11" db="EMBL/GenBank/DDBJ databases">
        <authorList>
            <person name="Jaros S."/>
            <person name="Januszkiewicz K."/>
            <person name="Wedrychowicz H."/>
        </authorList>
    </citation>
    <scope>NUCLEOTIDE SEQUENCE [LARGE SCALE GENOMIC DNA]</scope>
    <source>
        <strain evidence="4 5">DSM 19022</strain>
    </source>
</reference>
<evidence type="ECO:0000256" key="2">
    <source>
        <dbReference type="PIRSR" id="PIRSR613078-1"/>
    </source>
</evidence>
<dbReference type="PROSITE" id="PS00175">
    <property type="entry name" value="PG_MUTASE"/>
    <property type="match status" value="1"/>
</dbReference>
<feature type="binding site" evidence="3">
    <location>
        <position position="58"/>
    </location>
    <ligand>
        <name>substrate</name>
    </ligand>
</feature>
<evidence type="ECO:0000313" key="4">
    <source>
        <dbReference type="EMBL" id="SHI59722.1"/>
    </source>
</evidence>
<sequence length="197" mass="22883">MLKLYIIRHGETDLNKPGVFFGSKDIELNEAGKRQCRELEKAMENIELDVILSSPLKRCMQTAQGIASTKGLKVDIVEEMREMDFGLWEGCHYHDVARLYPDDWKKGIDDWKNMSPTKGECFRDFYFRVKNALEKIIRIYYGKNVALITHGGCMRVMISALLGLKEDGFWNFYFEHGKYSLLEIEQGHCTIKKINCI</sequence>
<dbReference type="SUPFAM" id="SSF53254">
    <property type="entry name" value="Phosphoglycerate mutase-like"/>
    <property type="match status" value="1"/>
</dbReference>
<dbReference type="GO" id="GO:0005737">
    <property type="term" value="C:cytoplasm"/>
    <property type="evidence" value="ECO:0007669"/>
    <property type="project" value="TreeGrafter"/>
</dbReference>
<feature type="active site" description="Tele-phosphohistidine intermediate" evidence="2">
    <location>
        <position position="9"/>
    </location>
</feature>